<dbReference type="Proteomes" id="UP001211866">
    <property type="component" value="Chromosome"/>
</dbReference>
<evidence type="ECO:0000313" key="2">
    <source>
        <dbReference type="EMBL" id="WBM38358.1"/>
    </source>
</evidence>
<dbReference type="RefSeq" id="WP_270118135.1">
    <property type="nucleotide sequence ID" value="NZ_CP096916.1"/>
</dbReference>
<proteinExistence type="predicted"/>
<sequence>MAPNYPALAQHSGALSSSGTPVPISFFAPEKHGRQILGITPDTLHIHAIWQLIFSHSTILIFISKSKE</sequence>
<reference evidence="2 3" key="1">
    <citation type="submission" date="2022-05" db="EMBL/GenBank/DDBJ databases">
        <title>Complete sequence of strain NY11312.</title>
        <authorList>
            <person name="Zhou D."/>
        </authorList>
    </citation>
    <scope>NUCLEOTIDE SEQUENCE [LARGE SCALE GENOMIC DNA]</scope>
    <source>
        <strain evidence="2 3">NY11312</strain>
    </source>
</reference>
<feature type="region of interest" description="Disordered" evidence="1">
    <location>
        <begin position="1"/>
        <end position="20"/>
    </location>
</feature>
<evidence type="ECO:0000256" key="1">
    <source>
        <dbReference type="SAM" id="MobiDB-lite"/>
    </source>
</evidence>
<name>A0ABY7N4R7_ALCFA</name>
<organism evidence="2 3">
    <name type="scientific">Alcaligenes faecalis</name>
    <dbReference type="NCBI Taxonomy" id="511"/>
    <lineage>
        <taxon>Bacteria</taxon>
        <taxon>Pseudomonadati</taxon>
        <taxon>Pseudomonadota</taxon>
        <taxon>Betaproteobacteria</taxon>
        <taxon>Burkholderiales</taxon>
        <taxon>Alcaligenaceae</taxon>
        <taxon>Alcaligenes</taxon>
    </lineage>
</organism>
<protein>
    <submittedName>
        <fullName evidence="2">Uncharacterized protein</fullName>
    </submittedName>
</protein>
<accession>A0ABY7N4R7</accession>
<evidence type="ECO:0000313" key="3">
    <source>
        <dbReference type="Proteomes" id="UP001211866"/>
    </source>
</evidence>
<dbReference type="EMBL" id="CP096916">
    <property type="protein sequence ID" value="WBM38358.1"/>
    <property type="molecule type" value="Genomic_DNA"/>
</dbReference>
<keyword evidence="3" id="KW-1185">Reference proteome</keyword>
<gene>
    <name evidence="2" type="ORF">M2J83_00540</name>
</gene>